<dbReference type="PROSITE" id="PS51979">
    <property type="entry name" value="YEBF_CMI"/>
    <property type="match status" value="1"/>
</dbReference>
<reference evidence="4 5" key="1">
    <citation type="submission" date="2018-11" db="EMBL/GenBank/DDBJ databases">
        <title>Draft genome sequence of Buttiauxella warmboldiae CCUG 35512.</title>
        <authorList>
            <person name="Salva-Serra F."/>
            <person name="Marathe N."/>
            <person name="Moore E."/>
            <person name="Svensson L."/>
            <person name="Engstrom-Jakobsson H."/>
        </authorList>
    </citation>
    <scope>NUCLEOTIDE SEQUENCE [LARGE SCALE GENOMIC DNA]</scope>
    <source>
        <strain evidence="4 5">CCUG 35512</strain>
    </source>
</reference>
<dbReference type="RefSeq" id="WP_124025141.1">
    <property type="nucleotide sequence ID" value="NZ_RPOH01000074.1"/>
</dbReference>
<dbReference type="Proteomes" id="UP000268615">
    <property type="component" value="Unassembled WGS sequence"/>
</dbReference>
<feature type="signal peptide" evidence="3">
    <location>
        <begin position="1"/>
        <end position="21"/>
    </location>
</feature>
<evidence type="ECO:0000313" key="5">
    <source>
        <dbReference type="Proteomes" id="UP000268615"/>
    </source>
</evidence>
<gene>
    <name evidence="4" type="ORF">EHN07_16525</name>
</gene>
<dbReference type="OrthoDB" id="6454940at2"/>
<organism evidence="4 5">
    <name type="scientific">Buttiauxella warmboldiae</name>
    <dbReference type="NCBI Taxonomy" id="82993"/>
    <lineage>
        <taxon>Bacteria</taxon>
        <taxon>Pseudomonadati</taxon>
        <taxon>Pseudomonadota</taxon>
        <taxon>Gammaproteobacteria</taxon>
        <taxon>Enterobacterales</taxon>
        <taxon>Enterobacteriaceae</taxon>
        <taxon>Buttiauxella</taxon>
    </lineage>
</organism>
<dbReference type="InterPro" id="IPR025603">
    <property type="entry name" value="YebF/ColM_immunity"/>
</dbReference>
<accession>A0A3N5D8A5</accession>
<feature type="disulfide bond" evidence="2">
    <location>
        <begin position="32"/>
        <end position="105"/>
    </location>
</feature>
<keyword evidence="1 2" id="KW-1015">Disulfide bond</keyword>
<evidence type="ECO:0000256" key="2">
    <source>
        <dbReference type="PROSITE-ProRule" id="PRU01323"/>
    </source>
</evidence>
<keyword evidence="3" id="KW-0732">Signal</keyword>
<keyword evidence="5" id="KW-1185">Reference proteome</keyword>
<dbReference type="Gene3D" id="3.10.450.300">
    <property type="entry name" value="YebF/Colicin-M immunity protein"/>
    <property type="match status" value="1"/>
</dbReference>
<dbReference type="AlphaFoldDB" id="A0A3N5D8A5"/>
<dbReference type="NCBIfam" id="NF041240">
    <property type="entry name" value="YebF_not_Cmi"/>
    <property type="match status" value="1"/>
</dbReference>
<proteinExistence type="predicted"/>
<sequence length="114" mass="12643">MKKIGIALCAVCLVTSFISTAAESNKVTIAKCEGVDAETIANSIKNDYQQKRIVRWPGHREKLGQADPIIWINSKEITGNNDRWKVPMTVRGKNTDIQYNVVVDCKAGTADYQS</sequence>
<evidence type="ECO:0000313" key="4">
    <source>
        <dbReference type="EMBL" id="RPH22880.1"/>
    </source>
</evidence>
<dbReference type="InterPro" id="IPR038703">
    <property type="entry name" value="YebF/Cmi_sf"/>
</dbReference>
<name>A0A3N5D8A5_9ENTR</name>
<feature type="chain" id="PRO_5018313541" description="Protein YebF" evidence="3">
    <location>
        <begin position="22"/>
        <end position="114"/>
    </location>
</feature>
<evidence type="ECO:0008006" key="6">
    <source>
        <dbReference type="Google" id="ProtNLM"/>
    </source>
</evidence>
<protein>
    <recommendedName>
        <fullName evidence="6">Protein YebF</fullName>
    </recommendedName>
</protein>
<evidence type="ECO:0000256" key="3">
    <source>
        <dbReference type="SAM" id="SignalP"/>
    </source>
</evidence>
<dbReference type="EMBL" id="RPOH01000074">
    <property type="protein sequence ID" value="RPH22880.1"/>
    <property type="molecule type" value="Genomic_DNA"/>
</dbReference>
<comment type="caution">
    <text evidence="4">The sequence shown here is derived from an EMBL/GenBank/DDBJ whole genome shotgun (WGS) entry which is preliminary data.</text>
</comment>
<evidence type="ECO:0000256" key="1">
    <source>
        <dbReference type="ARBA" id="ARBA00023157"/>
    </source>
</evidence>
<dbReference type="Pfam" id="PF13995">
    <property type="entry name" value="YebF"/>
    <property type="match status" value="1"/>
</dbReference>